<gene>
    <name evidence="1" type="ORF">ABLO99_01030</name>
</gene>
<protein>
    <submittedName>
        <fullName evidence="1">Ankyrin repeat domain-containing protein</fullName>
    </submittedName>
</protein>
<dbReference type="InterPro" id="IPR002110">
    <property type="entry name" value="Ankyrin_rpt"/>
</dbReference>
<sequence length="121" mass="13089">MGVNQISNAYRISNRVVSCDEVAFSVVCYAAESGNLDLVKYLGDKGIDFSAADTGSNTFMLCAVKGGNLDLVKYFVGKRVGFSSKDVNSGALIYYATKNGNLELVKYLVEEVRVSVKGAFY</sequence>
<dbReference type="Gene3D" id="1.25.40.20">
    <property type="entry name" value="Ankyrin repeat-containing domain"/>
    <property type="match status" value="1"/>
</dbReference>
<name>A0AAU7Q3J8_9RICK</name>
<dbReference type="PANTHER" id="PTHR44207">
    <property type="entry name" value="SURFACE ANTIGEN BSPA-LIKE-RELATED"/>
    <property type="match status" value="1"/>
</dbReference>
<accession>A0AAU7Q3J8</accession>
<proteinExistence type="predicted"/>
<reference evidence="1" key="1">
    <citation type="submission" date="2024-06" db="EMBL/GenBank/DDBJ databases">
        <authorList>
            <person name="Dussert Y."/>
            <person name="Peccoud J."/>
            <person name="Pigeault R."/>
        </authorList>
    </citation>
    <scope>NUCLEOTIDE SEQUENCE</scope>
    <source>
        <strain evidence="1">WArc</strain>
    </source>
</reference>
<dbReference type="SUPFAM" id="SSF48403">
    <property type="entry name" value="Ankyrin repeat"/>
    <property type="match status" value="1"/>
</dbReference>
<dbReference type="EMBL" id="CP157942">
    <property type="protein sequence ID" value="XBS67302.1"/>
    <property type="molecule type" value="Genomic_DNA"/>
</dbReference>
<dbReference type="PANTHER" id="PTHR44207:SF1">
    <property type="entry name" value="SURFACE ANTIGEN BSPA-LIKE"/>
    <property type="match status" value="1"/>
</dbReference>
<evidence type="ECO:0000313" key="1">
    <source>
        <dbReference type="EMBL" id="XBS67302.1"/>
    </source>
</evidence>
<dbReference type="RefSeq" id="WP_349967857.1">
    <property type="nucleotide sequence ID" value="NZ_CP157942.1"/>
</dbReference>
<dbReference type="SMART" id="SM00248">
    <property type="entry name" value="ANK"/>
    <property type="match status" value="3"/>
</dbReference>
<dbReference type="AlphaFoldDB" id="A0AAU7Q3J8"/>
<dbReference type="Pfam" id="PF12796">
    <property type="entry name" value="Ank_2"/>
    <property type="match status" value="1"/>
</dbReference>
<organism evidence="1">
    <name type="scientific">Wolbachia endosymbiont of Armadillidium arcangelii</name>
    <dbReference type="NCBI Taxonomy" id="3158571"/>
    <lineage>
        <taxon>Bacteria</taxon>
        <taxon>Pseudomonadati</taxon>
        <taxon>Pseudomonadota</taxon>
        <taxon>Alphaproteobacteria</taxon>
        <taxon>Rickettsiales</taxon>
        <taxon>Anaplasmataceae</taxon>
        <taxon>Wolbachieae</taxon>
        <taxon>Wolbachia</taxon>
    </lineage>
</organism>
<dbReference type="InterPro" id="IPR036770">
    <property type="entry name" value="Ankyrin_rpt-contain_sf"/>
</dbReference>